<dbReference type="Proteomes" id="UP000008075">
    <property type="component" value="Chromosome"/>
</dbReference>
<dbReference type="STRING" id="406817.XNC1_2780"/>
<dbReference type="Pfam" id="PF05947">
    <property type="entry name" value="T6SS_TssF"/>
    <property type="match status" value="1"/>
</dbReference>
<dbReference type="GeneID" id="24902380"/>
<dbReference type="KEGG" id="xne:XNC1_2780"/>
<protein>
    <submittedName>
        <fullName evidence="1">Type VI secretion protein</fullName>
    </submittedName>
</protein>
<keyword evidence="2" id="KW-1185">Reference proteome</keyword>
<evidence type="ECO:0000313" key="2">
    <source>
        <dbReference type="Proteomes" id="UP000008075"/>
    </source>
</evidence>
<name>D3VIX7_XENNA</name>
<sequence>MINNKQSLYLQERAYLRELAQRVAKESPHLTDFLATAHDPDIQRLFEAFALLIARLRDKLEDDFPEITHGILARIWPLVLCPVPPTTVMQFFPTDGEHQGVADIPRNTAVSAQAEGQLLTFKTCRPLHIEPLVVRDRRVKKTSTHSEIILTLCQTGSTSPVWKSGSLSFFLGTDTEQAAQLSLWLDQHLCEVNLRTQGEQRKLNCFPYGWHDLLDKPILPMKKNTYTALQTLVEYYALPHLYNFVTLDISRDCAEVPLNAEGTFELIFRFEGELPLDDVGDAFMLGCVLAIHLEKRISPPVLLSAENNCYPLPRGDSIKLFRLHDVQMVQQPDDDAQRGKPYRYLPIAQFTPAAELLTGEEPDYFYYQLRTERDLLDRIQHWLHFFDLTGKPANHLPELAVACDFIGYHESAIALEKSAITVMQEGSPSHLSVHNIMPVTADYPPMLQDNSGWPLLSCLASPPFLLFTTEGMPHFLRLFDYYAEFNRPLSRHIQRHINGIMQVEESLIDRMKMGRPVRGH</sequence>
<dbReference type="InterPro" id="IPR010272">
    <property type="entry name" value="T6SS_TssF"/>
</dbReference>
<gene>
    <name evidence="1" type="ordered locus">XNC1_2780</name>
</gene>
<dbReference type="PANTHER" id="PTHR35370:SF1">
    <property type="entry name" value="TYPE VI SECRETION SYSTEM COMPONENT TSSF1"/>
    <property type="match status" value="1"/>
</dbReference>
<proteinExistence type="predicted"/>
<dbReference type="HOGENOM" id="CLU_028593_4_1_6"/>
<dbReference type="PANTHER" id="PTHR35370">
    <property type="entry name" value="CYTOPLASMIC PROTEIN-RELATED-RELATED"/>
    <property type="match status" value="1"/>
</dbReference>
<accession>D3VIX7</accession>
<dbReference type="EMBL" id="FN667742">
    <property type="protein sequence ID" value="CBJ90834.1"/>
    <property type="molecule type" value="Genomic_DNA"/>
</dbReference>
<dbReference type="AlphaFoldDB" id="D3VIX7"/>
<dbReference type="eggNOG" id="COG3519">
    <property type="taxonomic scope" value="Bacteria"/>
</dbReference>
<organism evidence="1 2">
    <name type="scientific">Xenorhabdus nematophila (strain ATCC 19061 / DSM 3370 / CCUG 14189 / LMG 1036 / NCIMB 9965 / AN6)</name>
    <dbReference type="NCBI Taxonomy" id="406817"/>
    <lineage>
        <taxon>Bacteria</taxon>
        <taxon>Pseudomonadati</taxon>
        <taxon>Pseudomonadota</taxon>
        <taxon>Gammaproteobacteria</taxon>
        <taxon>Enterobacterales</taxon>
        <taxon>Morganellaceae</taxon>
        <taxon>Xenorhabdus</taxon>
    </lineage>
</organism>
<evidence type="ECO:0000313" key="1">
    <source>
        <dbReference type="EMBL" id="CBJ90834.1"/>
    </source>
</evidence>
<reference evidence="1 2" key="1">
    <citation type="journal article" date="2011" name="PLoS ONE">
        <title>The entomopathogenic bacterial endosymbionts xenorhabdus and photorhabdus: convergent lifestyles from divergent genomes.</title>
        <authorList>
            <person name="Chaston J.M."/>
            <person name="Suen G."/>
            <person name="Tucker S.L."/>
            <person name="Andersen A.W."/>
            <person name="Bhasin A."/>
            <person name="Bode E."/>
            <person name="Bode H.B."/>
            <person name="Brachmann A.O."/>
            <person name="Cowles C.E."/>
            <person name="Cowles K.N."/>
            <person name="Darby C."/>
            <person name="de Leon L."/>
            <person name="Drace K."/>
            <person name="Du Z."/>
            <person name="Givaudan A."/>
            <person name="Herbert Tran E.E."/>
            <person name="Jewell K.A."/>
            <person name="Knack J.J."/>
            <person name="Krasomil-Osterfeld K.C."/>
            <person name="Kukor R."/>
            <person name="Lanois A."/>
            <person name="Latreille P."/>
            <person name="Leimgruber N.K."/>
            <person name="Lipke C.M."/>
            <person name="Liu R."/>
            <person name="Lu X."/>
            <person name="Martens E.C."/>
            <person name="Marri P.R."/>
            <person name="Medigue C."/>
            <person name="Menard M.L."/>
            <person name="Miller N.M."/>
            <person name="Morales-Soto N."/>
            <person name="Norton S."/>
            <person name="Ogier J.C."/>
            <person name="Orchard S.S."/>
            <person name="Park D."/>
            <person name="Park Y."/>
            <person name="Qurollo B.A."/>
            <person name="Sugar D.R."/>
            <person name="Richards G.R."/>
            <person name="Rouy Z."/>
            <person name="Slominski B."/>
            <person name="Slominski K."/>
            <person name="Snyder H."/>
            <person name="Tjaden B.C."/>
            <person name="van der Hoeven R."/>
            <person name="Welch R.D."/>
            <person name="Wheeler C."/>
            <person name="Xiang B."/>
            <person name="Barbazuk B."/>
            <person name="Gaudriault S."/>
            <person name="Goodner B."/>
            <person name="Slater S.C."/>
            <person name="Forst S."/>
            <person name="Goldman B.S."/>
            <person name="Goodrich-Blair H."/>
        </authorList>
    </citation>
    <scope>NUCLEOTIDE SEQUENCE [LARGE SCALE GENOMIC DNA]</scope>
    <source>
        <strain evidence="2">ATCC 19061 / DSM 3370 / CCUG 14189 / LMG 1036 / NCIMB 9965 / AN6</strain>
    </source>
</reference>
<dbReference type="RefSeq" id="WP_013184622.1">
    <property type="nucleotide sequence ID" value="NC_014228.1"/>
</dbReference>